<dbReference type="AlphaFoldDB" id="A0A8J3BQY0"/>
<accession>A0A8J3BQY0</accession>
<dbReference type="RefSeq" id="WP_188654226.1">
    <property type="nucleotide sequence ID" value="NZ_BMNR01000007.1"/>
</dbReference>
<evidence type="ECO:0000313" key="3">
    <source>
        <dbReference type="Proteomes" id="UP000612329"/>
    </source>
</evidence>
<feature type="signal peptide" evidence="1">
    <location>
        <begin position="1"/>
        <end position="19"/>
    </location>
</feature>
<keyword evidence="3" id="KW-1185">Reference proteome</keyword>
<dbReference type="EMBL" id="BMNR01000007">
    <property type="protein sequence ID" value="GGK31864.1"/>
    <property type="molecule type" value="Genomic_DNA"/>
</dbReference>
<comment type="caution">
    <text evidence="2">The sequence shown here is derived from an EMBL/GenBank/DDBJ whole genome shotgun (WGS) entry which is preliminary data.</text>
</comment>
<sequence>MKKALILNFLLFTLNVTNAQNGFQVIEQNVPYKRFATSFTTNIIGENENFVMYNWQKFIEKHKGVTYLISNAEGDVEFESEHVRFPLLDNKLVTIHSRFTPNSTETGVLLTLWIQMKDGTYYSSKTDEHSADKIKKWLLTFNEQLMGPTNLDLNTN</sequence>
<protein>
    <recommendedName>
        <fullName evidence="4">DUF4468 domain-containing protein</fullName>
    </recommendedName>
</protein>
<reference evidence="2" key="1">
    <citation type="journal article" date="2014" name="Int. J. Syst. Evol. Microbiol.">
        <title>Complete genome sequence of Corynebacterium casei LMG S-19264T (=DSM 44701T), isolated from a smear-ripened cheese.</title>
        <authorList>
            <consortium name="US DOE Joint Genome Institute (JGI-PGF)"/>
            <person name="Walter F."/>
            <person name="Albersmeier A."/>
            <person name="Kalinowski J."/>
            <person name="Ruckert C."/>
        </authorList>
    </citation>
    <scope>NUCLEOTIDE SEQUENCE</scope>
    <source>
        <strain evidence="2">JCM 12862</strain>
    </source>
</reference>
<organism evidence="2 3">
    <name type="scientific">Yeosuana aromativorans</name>
    <dbReference type="NCBI Taxonomy" id="288019"/>
    <lineage>
        <taxon>Bacteria</taxon>
        <taxon>Pseudomonadati</taxon>
        <taxon>Bacteroidota</taxon>
        <taxon>Flavobacteriia</taxon>
        <taxon>Flavobacteriales</taxon>
        <taxon>Flavobacteriaceae</taxon>
        <taxon>Yeosuana</taxon>
    </lineage>
</organism>
<reference evidence="2" key="2">
    <citation type="submission" date="2020-09" db="EMBL/GenBank/DDBJ databases">
        <authorList>
            <person name="Sun Q."/>
            <person name="Ohkuma M."/>
        </authorList>
    </citation>
    <scope>NUCLEOTIDE SEQUENCE</scope>
    <source>
        <strain evidence="2">JCM 12862</strain>
    </source>
</reference>
<evidence type="ECO:0008006" key="4">
    <source>
        <dbReference type="Google" id="ProtNLM"/>
    </source>
</evidence>
<name>A0A8J3BQY0_9FLAO</name>
<evidence type="ECO:0000313" key="2">
    <source>
        <dbReference type="EMBL" id="GGK31864.1"/>
    </source>
</evidence>
<evidence type="ECO:0000256" key="1">
    <source>
        <dbReference type="SAM" id="SignalP"/>
    </source>
</evidence>
<proteinExistence type="predicted"/>
<gene>
    <name evidence="2" type="ORF">GCM10007962_27740</name>
</gene>
<dbReference type="Proteomes" id="UP000612329">
    <property type="component" value="Unassembled WGS sequence"/>
</dbReference>
<feature type="chain" id="PRO_5035269594" description="DUF4468 domain-containing protein" evidence="1">
    <location>
        <begin position="20"/>
        <end position="156"/>
    </location>
</feature>
<keyword evidence="1" id="KW-0732">Signal</keyword>